<dbReference type="AlphaFoldDB" id="A0A0F9UGJ9"/>
<protein>
    <recommendedName>
        <fullName evidence="2">CopG family transcriptional regulator</fullName>
    </recommendedName>
</protein>
<evidence type="ECO:0000313" key="1">
    <source>
        <dbReference type="EMBL" id="KKN60356.1"/>
    </source>
</evidence>
<organism evidence="1">
    <name type="scientific">marine sediment metagenome</name>
    <dbReference type="NCBI Taxonomy" id="412755"/>
    <lineage>
        <taxon>unclassified sequences</taxon>
        <taxon>metagenomes</taxon>
        <taxon>ecological metagenomes</taxon>
    </lineage>
</organism>
<comment type="caution">
    <text evidence="1">The sequence shown here is derived from an EMBL/GenBank/DDBJ whole genome shotgun (WGS) entry which is preliminary data.</text>
</comment>
<gene>
    <name evidence="1" type="ORF">LCGC14_0532700</name>
</gene>
<proteinExistence type="predicted"/>
<reference evidence="1" key="1">
    <citation type="journal article" date="2015" name="Nature">
        <title>Complex archaea that bridge the gap between prokaryotes and eukaryotes.</title>
        <authorList>
            <person name="Spang A."/>
            <person name="Saw J.H."/>
            <person name="Jorgensen S.L."/>
            <person name="Zaremba-Niedzwiedzka K."/>
            <person name="Martijn J."/>
            <person name="Lind A.E."/>
            <person name="van Eijk R."/>
            <person name="Schleper C."/>
            <person name="Guy L."/>
            <person name="Ettema T.J."/>
        </authorList>
    </citation>
    <scope>NUCLEOTIDE SEQUENCE</scope>
</reference>
<dbReference type="EMBL" id="LAZR01000698">
    <property type="protein sequence ID" value="KKN60356.1"/>
    <property type="molecule type" value="Genomic_DNA"/>
</dbReference>
<sequence length="63" mass="7329">MSKIKREHKKAVHATISHESYNILEEFEKNFSSKSAVVDAAIKSLKKSNHPYLEEKNKIWCRA</sequence>
<name>A0A0F9UGJ9_9ZZZZ</name>
<evidence type="ECO:0008006" key="2">
    <source>
        <dbReference type="Google" id="ProtNLM"/>
    </source>
</evidence>
<accession>A0A0F9UGJ9</accession>